<dbReference type="PANTHER" id="PTHR12175:SF1">
    <property type="entry name" value="PITH DOMAIN-CONTAINING PROTEIN 1"/>
    <property type="match status" value="1"/>
</dbReference>
<dbReference type="PANTHER" id="PTHR12175">
    <property type="entry name" value="AD039 HT014 THIOREDOXIN FAMILY TRP26"/>
    <property type="match status" value="1"/>
</dbReference>
<dbReference type="Proteomes" id="UP000307440">
    <property type="component" value="Unassembled WGS sequence"/>
</dbReference>
<feature type="region of interest" description="Disordered" evidence="2">
    <location>
        <begin position="175"/>
        <end position="206"/>
    </location>
</feature>
<dbReference type="PROSITE" id="PS51532">
    <property type="entry name" value="PITH"/>
    <property type="match status" value="1"/>
</dbReference>
<dbReference type="InterPro" id="IPR037047">
    <property type="entry name" value="PITH_dom_sf"/>
</dbReference>
<feature type="compositionally biased region" description="Basic and acidic residues" evidence="2">
    <location>
        <begin position="175"/>
        <end position="187"/>
    </location>
</feature>
<accession>A0A5C3KZK0</accession>
<feature type="domain" description="PITH" evidence="3">
    <location>
        <begin position="10"/>
        <end position="184"/>
    </location>
</feature>
<keyword evidence="5" id="KW-1185">Reference proteome</keyword>
<organism evidence="4 5">
    <name type="scientific">Coprinopsis marcescibilis</name>
    <name type="common">Agaric fungus</name>
    <name type="synonym">Psathyrella marcescibilis</name>
    <dbReference type="NCBI Taxonomy" id="230819"/>
    <lineage>
        <taxon>Eukaryota</taxon>
        <taxon>Fungi</taxon>
        <taxon>Dikarya</taxon>
        <taxon>Basidiomycota</taxon>
        <taxon>Agaricomycotina</taxon>
        <taxon>Agaricomycetes</taxon>
        <taxon>Agaricomycetidae</taxon>
        <taxon>Agaricales</taxon>
        <taxon>Agaricineae</taxon>
        <taxon>Psathyrellaceae</taxon>
        <taxon>Coprinopsis</taxon>
    </lineage>
</organism>
<dbReference type="OrthoDB" id="2635at2759"/>
<proteinExistence type="inferred from homology"/>
<evidence type="ECO:0000259" key="3">
    <source>
        <dbReference type="PROSITE" id="PS51532"/>
    </source>
</evidence>
<gene>
    <name evidence="4" type="ORF">FA15DRAFT_703811</name>
</gene>
<dbReference type="GO" id="GO:0005737">
    <property type="term" value="C:cytoplasm"/>
    <property type="evidence" value="ECO:0007669"/>
    <property type="project" value="UniProtKB-ARBA"/>
</dbReference>
<protein>
    <submittedName>
        <fullName evidence="4">DUF1000-domain-containing protein</fullName>
    </submittedName>
</protein>
<dbReference type="GO" id="GO:0005634">
    <property type="term" value="C:nucleus"/>
    <property type="evidence" value="ECO:0007669"/>
    <property type="project" value="TreeGrafter"/>
</dbReference>
<comment type="similarity">
    <text evidence="1">Belongs to the PITHD1 family.</text>
</comment>
<dbReference type="InterPro" id="IPR010400">
    <property type="entry name" value="PITH_dom"/>
</dbReference>
<evidence type="ECO:0000313" key="4">
    <source>
        <dbReference type="EMBL" id="TFK25263.1"/>
    </source>
</evidence>
<dbReference type="SUPFAM" id="SSF49785">
    <property type="entry name" value="Galactose-binding domain-like"/>
    <property type="match status" value="1"/>
</dbReference>
<reference evidence="4 5" key="1">
    <citation type="journal article" date="2019" name="Nat. Ecol. Evol.">
        <title>Megaphylogeny resolves global patterns of mushroom evolution.</title>
        <authorList>
            <person name="Varga T."/>
            <person name="Krizsan K."/>
            <person name="Foldi C."/>
            <person name="Dima B."/>
            <person name="Sanchez-Garcia M."/>
            <person name="Sanchez-Ramirez S."/>
            <person name="Szollosi G.J."/>
            <person name="Szarkandi J.G."/>
            <person name="Papp V."/>
            <person name="Albert L."/>
            <person name="Andreopoulos W."/>
            <person name="Angelini C."/>
            <person name="Antonin V."/>
            <person name="Barry K.W."/>
            <person name="Bougher N.L."/>
            <person name="Buchanan P."/>
            <person name="Buyck B."/>
            <person name="Bense V."/>
            <person name="Catcheside P."/>
            <person name="Chovatia M."/>
            <person name="Cooper J."/>
            <person name="Damon W."/>
            <person name="Desjardin D."/>
            <person name="Finy P."/>
            <person name="Geml J."/>
            <person name="Haridas S."/>
            <person name="Hughes K."/>
            <person name="Justo A."/>
            <person name="Karasinski D."/>
            <person name="Kautmanova I."/>
            <person name="Kiss B."/>
            <person name="Kocsube S."/>
            <person name="Kotiranta H."/>
            <person name="LaButti K.M."/>
            <person name="Lechner B.E."/>
            <person name="Liimatainen K."/>
            <person name="Lipzen A."/>
            <person name="Lukacs Z."/>
            <person name="Mihaltcheva S."/>
            <person name="Morgado L.N."/>
            <person name="Niskanen T."/>
            <person name="Noordeloos M.E."/>
            <person name="Ohm R.A."/>
            <person name="Ortiz-Santana B."/>
            <person name="Ovrebo C."/>
            <person name="Racz N."/>
            <person name="Riley R."/>
            <person name="Savchenko A."/>
            <person name="Shiryaev A."/>
            <person name="Soop K."/>
            <person name="Spirin V."/>
            <person name="Szebenyi C."/>
            <person name="Tomsovsky M."/>
            <person name="Tulloss R.E."/>
            <person name="Uehling J."/>
            <person name="Grigoriev I.V."/>
            <person name="Vagvolgyi C."/>
            <person name="Papp T."/>
            <person name="Martin F.M."/>
            <person name="Miettinen O."/>
            <person name="Hibbett D.S."/>
            <person name="Nagy L.G."/>
        </authorList>
    </citation>
    <scope>NUCLEOTIDE SEQUENCE [LARGE SCALE GENOMIC DNA]</scope>
    <source>
        <strain evidence="4 5">CBS 121175</strain>
    </source>
</reference>
<dbReference type="Pfam" id="PF06201">
    <property type="entry name" value="PITH"/>
    <property type="match status" value="1"/>
</dbReference>
<evidence type="ECO:0000256" key="2">
    <source>
        <dbReference type="SAM" id="MobiDB-lite"/>
    </source>
</evidence>
<evidence type="ECO:0000256" key="1">
    <source>
        <dbReference type="ARBA" id="ARBA00025788"/>
    </source>
</evidence>
<dbReference type="InterPro" id="IPR008979">
    <property type="entry name" value="Galactose-bd-like_sf"/>
</dbReference>
<dbReference type="Gene3D" id="2.60.120.470">
    <property type="entry name" value="PITH domain"/>
    <property type="match status" value="1"/>
</dbReference>
<evidence type="ECO:0000313" key="5">
    <source>
        <dbReference type="Proteomes" id="UP000307440"/>
    </source>
</evidence>
<sequence length="206" mass="22963">MSGEDLNSLATELAGTNLSNLYASIDRQNVHGLNLTTPEDAKAIIKPWAEREDTTKYAESNVDDQLIIHVPFNENVRIRSILLKLGRGESTPRHLRIYVNHATIIDFSDAEDTRPQLNISLQEGETKVVEYPLRSAAFASVHSLSLFFSEAVGEEQSRIFYLGFKGDMRSVKRETASELEVPAHHATDASITTRAENRAAQQPTAR</sequence>
<feature type="compositionally biased region" description="Polar residues" evidence="2">
    <location>
        <begin position="189"/>
        <end position="206"/>
    </location>
</feature>
<name>A0A5C3KZK0_COPMA</name>
<dbReference type="EMBL" id="ML210188">
    <property type="protein sequence ID" value="TFK25263.1"/>
    <property type="molecule type" value="Genomic_DNA"/>
</dbReference>
<dbReference type="InterPro" id="IPR045099">
    <property type="entry name" value="PITH1-like"/>
</dbReference>
<dbReference type="AlphaFoldDB" id="A0A5C3KZK0"/>